<evidence type="ECO:0000313" key="3">
    <source>
        <dbReference type="EMBL" id="CAD8865947.1"/>
    </source>
</evidence>
<keyword evidence="1" id="KW-1133">Transmembrane helix</keyword>
<feature type="transmembrane region" description="Helical" evidence="1">
    <location>
        <begin position="232"/>
        <end position="254"/>
    </location>
</feature>
<keyword evidence="1" id="KW-0812">Transmembrane</keyword>
<sequence length="530" mass="57832">MCRMIFLYPPALLWVVLRIGSADKLGDVGVDACSAEGVWADGCVSEEHSLMQSKTAARHKSSKSNAELQSVGSAARAVPQNNFPSEVPASLIDIELHCSTNGTLSFETEVKSDGVDSAHFFVDVDGIQTVWNMSESAVSGMWHGSGMSPSFHLEEGRHRVELLRVSGNHEIRNVQVYAPSCAAPETGGVSGLLARASSKLMLRDMVKRGLEHLPELQALSQKIRKSNDVSGVVMLLVVAPIIACLVALLAVAVVRFTGTSPRREITGMLDQMRGGQSAVSRRPDRRQSDASLFAQPVPEMVPTQGSQRNTMQEADAMTVLCPQLTVPSNSECVLAVPSLLDVEHGSLVSRNLTDKDGLPLLRVGLSFTTRDPVADLPSCEYVLLAAQSDEQELAFCQLQMKEEGERFSSATLFRWDGHPFARLMEDPISRAGRTFAVSSVSGRWHIRFQGSFEERKVSVLNERGELIAMAERRDESFTDVAEGSYKLRMGPHVDSGVVILTMLSIDRIFVLEERLSPKLKSGRFGFGGSM</sequence>
<keyword evidence="2" id="KW-0732">Signal</keyword>
<gene>
    <name evidence="3" type="ORF">NSCI0253_LOCUS40302</name>
</gene>
<accession>A0A7S1AUU9</accession>
<evidence type="ECO:0000256" key="1">
    <source>
        <dbReference type="SAM" id="Phobius"/>
    </source>
</evidence>
<proteinExistence type="predicted"/>
<organism evidence="3">
    <name type="scientific">Noctiluca scintillans</name>
    <name type="common">Sea sparkle</name>
    <name type="synonym">Red tide dinoflagellate</name>
    <dbReference type="NCBI Taxonomy" id="2966"/>
    <lineage>
        <taxon>Eukaryota</taxon>
        <taxon>Sar</taxon>
        <taxon>Alveolata</taxon>
        <taxon>Dinophyceae</taxon>
        <taxon>Noctilucales</taxon>
        <taxon>Noctilucaceae</taxon>
        <taxon>Noctiluca</taxon>
    </lineage>
</organism>
<feature type="signal peptide" evidence="2">
    <location>
        <begin position="1"/>
        <end position="22"/>
    </location>
</feature>
<evidence type="ECO:0000256" key="2">
    <source>
        <dbReference type="SAM" id="SignalP"/>
    </source>
</evidence>
<feature type="chain" id="PRO_5030968270" evidence="2">
    <location>
        <begin position="23"/>
        <end position="530"/>
    </location>
</feature>
<reference evidence="3" key="1">
    <citation type="submission" date="2021-01" db="EMBL/GenBank/DDBJ databases">
        <authorList>
            <person name="Corre E."/>
            <person name="Pelletier E."/>
            <person name="Niang G."/>
            <person name="Scheremetjew M."/>
            <person name="Finn R."/>
            <person name="Kale V."/>
            <person name="Holt S."/>
            <person name="Cochrane G."/>
            <person name="Meng A."/>
            <person name="Brown T."/>
            <person name="Cohen L."/>
        </authorList>
    </citation>
    <scope>NUCLEOTIDE SEQUENCE</scope>
</reference>
<keyword evidence="1" id="KW-0472">Membrane</keyword>
<dbReference type="AlphaFoldDB" id="A0A7S1AUU9"/>
<protein>
    <submittedName>
        <fullName evidence="3">Uncharacterized protein</fullName>
    </submittedName>
</protein>
<dbReference type="EMBL" id="HBFQ01056811">
    <property type="protein sequence ID" value="CAD8865947.1"/>
    <property type="molecule type" value="Transcribed_RNA"/>
</dbReference>
<name>A0A7S1AUU9_NOCSC</name>